<evidence type="ECO:0000256" key="6">
    <source>
        <dbReference type="ARBA" id="ARBA00023242"/>
    </source>
</evidence>
<evidence type="ECO:0000256" key="9">
    <source>
        <dbReference type="SAM" id="MobiDB-lite"/>
    </source>
</evidence>
<dbReference type="Gene3D" id="3.10.20.90">
    <property type="entry name" value="Phosphatidylinositol 3-kinase Catalytic Subunit, Chain A, domain 1"/>
    <property type="match status" value="1"/>
</dbReference>
<dbReference type="SUPFAM" id="SSF54277">
    <property type="entry name" value="CAD &amp; PB1 domains"/>
    <property type="match status" value="1"/>
</dbReference>
<evidence type="ECO:0000256" key="2">
    <source>
        <dbReference type="ARBA" id="ARBA00006728"/>
    </source>
</evidence>
<feature type="domain" description="PB1" evidence="10">
    <location>
        <begin position="103"/>
        <end position="192"/>
    </location>
</feature>
<feature type="region of interest" description="Disordered" evidence="9">
    <location>
        <begin position="1"/>
        <end position="30"/>
    </location>
</feature>
<keyword evidence="4 8" id="KW-0805">Transcription regulation</keyword>
<dbReference type="AlphaFoldDB" id="A0AAN7JUR8"/>
<comment type="caution">
    <text evidence="11">The sequence shown here is derived from an EMBL/GenBank/DDBJ whole genome shotgun (WGS) entry which is preliminary data.</text>
</comment>
<dbReference type="InterPro" id="IPR053793">
    <property type="entry name" value="PB1-like"/>
</dbReference>
<dbReference type="GO" id="GO:0006355">
    <property type="term" value="P:regulation of DNA-templated transcription"/>
    <property type="evidence" value="ECO:0007669"/>
    <property type="project" value="InterPro"/>
</dbReference>
<comment type="subcellular location">
    <subcellularLocation>
        <location evidence="1 8">Nucleus</location>
    </subcellularLocation>
</comment>
<dbReference type="EMBL" id="JAXIOK010000014">
    <property type="protein sequence ID" value="KAK4755520.1"/>
    <property type="molecule type" value="Genomic_DNA"/>
</dbReference>
<proteinExistence type="inferred from homology"/>
<accession>A0AAN7JUR8</accession>
<keyword evidence="5 8" id="KW-0804">Transcription</keyword>
<evidence type="ECO:0000256" key="7">
    <source>
        <dbReference type="ARBA" id="ARBA00023294"/>
    </source>
</evidence>
<comment type="function">
    <text evidence="8">Aux/IAA proteins are short-lived transcriptional factors that function as repressors of early auxin response genes at low auxin concentrations.</text>
</comment>
<dbReference type="Pfam" id="PF02309">
    <property type="entry name" value="AUX_IAA"/>
    <property type="match status" value="1"/>
</dbReference>
<keyword evidence="12" id="KW-1185">Reference proteome</keyword>
<evidence type="ECO:0000256" key="3">
    <source>
        <dbReference type="ARBA" id="ARBA00022491"/>
    </source>
</evidence>
<keyword evidence="6 8" id="KW-0539">Nucleus</keyword>
<organism evidence="11 12">
    <name type="scientific">Trapa incisa</name>
    <dbReference type="NCBI Taxonomy" id="236973"/>
    <lineage>
        <taxon>Eukaryota</taxon>
        <taxon>Viridiplantae</taxon>
        <taxon>Streptophyta</taxon>
        <taxon>Embryophyta</taxon>
        <taxon>Tracheophyta</taxon>
        <taxon>Spermatophyta</taxon>
        <taxon>Magnoliopsida</taxon>
        <taxon>eudicotyledons</taxon>
        <taxon>Gunneridae</taxon>
        <taxon>Pentapetalae</taxon>
        <taxon>rosids</taxon>
        <taxon>malvids</taxon>
        <taxon>Myrtales</taxon>
        <taxon>Lythraceae</taxon>
        <taxon>Trapa</taxon>
    </lineage>
</organism>
<dbReference type="PROSITE" id="PS51745">
    <property type="entry name" value="PB1"/>
    <property type="match status" value="1"/>
</dbReference>
<dbReference type="GO" id="GO:0005634">
    <property type="term" value="C:nucleus"/>
    <property type="evidence" value="ECO:0007669"/>
    <property type="project" value="UniProtKB-SubCell"/>
</dbReference>
<keyword evidence="7 8" id="KW-0927">Auxin signaling pathway</keyword>
<evidence type="ECO:0000259" key="10">
    <source>
        <dbReference type="PROSITE" id="PS51745"/>
    </source>
</evidence>
<evidence type="ECO:0000313" key="12">
    <source>
        <dbReference type="Proteomes" id="UP001345219"/>
    </source>
</evidence>
<evidence type="ECO:0000256" key="4">
    <source>
        <dbReference type="ARBA" id="ARBA00023015"/>
    </source>
</evidence>
<dbReference type="PANTHER" id="PTHR31734">
    <property type="entry name" value="AUXIN-RESPONSIVE PROTEIN IAA17"/>
    <property type="match status" value="1"/>
</dbReference>
<protein>
    <recommendedName>
        <fullName evidence="8">Auxin-responsive protein</fullName>
    </recommendedName>
</protein>
<keyword evidence="3 8" id="KW-0678">Repressor</keyword>
<evidence type="ECO:0000256" key="1">
    <source>
        <dbReference type="ARBA" id="ARBA00004123"/>
    </source>
</evidence>
<gene>
    <name evidence="11" type="ORF">SAY87_009277</name>
</gene>
<comment type="subunit">
    <text evidence="8">Homodimers and heterodimers.</text>
</comment>
<dbReference type="PANTHER" id="PTHR31734:SF94">
    <property type="entry name" value="AUXIN-RESPONSIVE PROTEIN IAA30"/>
    <property type="match status" value="1"/>
</dbReference>
<dbReference type="InterPro" id="IPR003311">
    <property type="entry name" value="AUX_IAA"/>
</dbReference>
<dbReference type="GO" id="GO:0009734">
    <property type="term" value="P:auxin-activated signaling pathway"/>
    <property type="evidence" value="ECO:0007669"/>
    <property type="project" value="UniProtKB-UniRule"/>
</dbReference>
<name>A0AAN7JUR8_9MYRT</name>
<dbReference type="InterPro" id="IPR033389">
    <property type="entry name" value="AUX/IAA_dom"/>
</dbReference>
<reference evidence="11 12" key="1">
    <citation type="journal article" date="2023" name="Hortic Res">
        <title>Pangenome of water caltrop reveals structural variations and asymmetric subgenome divergence after allopolyploidization.</title>
        <authorList>
            <person name="Zhang X."/>
            <person name="Chen Y."/>
            <person name="Wang L."/>
            <person name="Yuan Y."/>
            <person name="Fang M."/>
            <person name="Shi L."/>
            <person name="Lu R."/>
            <person name="Comes H.P."/>
            <person name="Ma Y."/>
            <person name="Chen Y."/>
            <person name="Huang G."/>
            <person name="Zhou Y."/>
            <person name="Zheng Z."/>
            <person name="Qiu Y."/>
        </authorList>
    </citation>
    <scope>NUCLEOTIDE SEQUENCE [LARGE SCALE GENOMIC DNA]</scope>
    <source>
        <tissue evidence="11">Roots</tissue>
    </source>
</reference>
<evidence type="ECO:0000313" key="11">
    <source>
        <dbReference type="EMBL" id="KAK4755520.1"/>
    </source>
</evidence>
<comment type="similarity">
    <text evidence="2 8">Belongs to the Aux/IAA family.</text>
</comment>
<evidence type="ECO:0000256" key="5">
    <source>
        <dbReference type="ARBA" id="ARBA00023163"/>
    </source>
</evidence>
<sequence length="193" mass="21256">MDTSSPSSPSSSIDSNHNPPSSPSSSSFSSICLSSNHYLSSGRSTSAMRTRRGLSTDLSLCLSTSSSHQSQRRSSWPPLKPLLKSATVGRSAEEEWQHGSASGLFVKVYMEGIPIGRKLDLLSHGGYDDLALTLAHMFKTTILCGKRNKAPSDKYYVLTYQDREGDWMMVGDVPWEIFTSTVKRLKITRADRC</sequence>
<dbReference type="Proteomes" id="UP001345219">
    <property type="component" value="Chromosome 8"/>
</dbReference>
<evidence type="ECO:0000256" key="8">
    <source>
        <dbReference type="RuleBase" id="RU004549"/>
    </source>
</evidence>